<dbReference type="InterPro" id="IPR001451">
    <property type="entry name" value="Hexapep"/>
</dbReference>
<dbReference type="OrthoDB" id="9814490at2"/>
<evidence type="ECO:0000313" key="6">
    <source>
        <dbReference type="Proteomes" id="UP000199226"/>
    </source>
</evidence>
<dbReference type="InterPro" id="IPR018357">
    <property type="entry name" value="Hexapep_transf_CS"/>
</dbReference>
<dbReference type="GO" id="GO:0016746">
    <property type="term" value="F:acyltransferase activity"/>
    <property type="evidence" value="ECO:0007669"/>
    <property type="project" value="UniProtKB-KW"/>
</dbReference>
<dbReference type="PROSITE" id="PS00101">
    <property type="entry name" value="HEXAPEP_TRANSFERASES"/>
    <property type="match status" value="1"/>
</dbReference>
<dbReference type="EMBL" id="FNHH01000027">
    <property type="protein sequence ID" value="SDM88500.1"/>
    <property type="molecule type" value="Genomic_DNA"/>
</dbReference>
<evidence type="ECO:0000256" key="3">
    <source>
        <dbReference type="ARBA" id="ARBA00022737"/>
    </source>
</evidence>
<dbReference type="Gene3D" id="2.160.10.10">
    <property type="entry name" value="Hexapeptide repeat proteins"/>
    <property type="match status" value="1"/>
</dbReference>
<keyword evidence="4" id="KW-0012">Acyltransferase</keyword>
<keyword evidence="2 5" id="KW-0808">Transferase</keyword>
<evidence type="ECO:0000256" key="2">
    <source>
        <dbReference type="ARBA" id="ARBA00022679"/>
    </source>
</evidence>
<dbReference type="PANTHER" id="PTHR43300:SF11">
    <property type="entry name" value="ACETYLTRANSFERASE RV3034C-RELATED"/>
    <property type="match status" value="1"/>
</dbReference>
<evidence type="ECO:0000256" key="1">
    <source>
        <dbReference type="ARBA" id="ARBA00007274"/>
    </source>
</evidence>
<dbReference type="SUPFAM" id="SSF51161">
    <property type="entry name" value="Trimeric LpxA-like enzymes"/>
    <property type="match status" value="1"/>
</dbReference>
<sequence>MVLFKVLIIILRRAVYKIRYMYAIELLRTKNPTCKFYHGVNIHETEFDKYNVLYDDVVIAFSKLGSHTYIQKRSTVFNAHIGKFCSIASGVSIGPGIHKTDFVSTHNAFYLHNTPLVKKFSTLDVFSSYSTSKIGNDVWIGERAIILDGVIIGHGSVIAAGAVVTKDVEPYSIVGGVPAKLIRKRFDTKTIEALLNLKWWDKPDDWLEKNYKLFLSTHDLLEYKNDHGVEHISNIN</sequence>
<dbReference type="STRING" id="990371.SAMN05421813_12727"/>
<dbReference type="CDD" id="cd03349">
    <property type="entry name" value="LbH_XAT"/>
    <property type="match status" value="1"/>
</dbReference>
<evidence type="ECO:0000256" key="4">
    <source>
        <dbReference type="ARBA" id="ARBA00023315"/>
    </source>
</evidence>
<dbReference type="InterPro" id="IPR050179">
    <property type="entry name" value="Trans_hexapeptide_repeat"/>
</dbReference>
<dbReference type="PANTHER" id="PTHR43300">
    <property type="entry name" value="ACETYLTRANSFERASE"/>
    <property type="match status" value="1"/>
</dbReference>
<keyword evidence="6" id="KW-1185">Reference proteome</keyword>
<comment type="similarity">
    <text evidence="1">Belongs to the transferase hexapeptide repeat family.</text>
</comment>
<dbReference type="Pfam" id="PF00132">
    <property type="entry name" value="Hexapep"/>
    <property type="match status" value="1"/>
</dbReference>
<protein>
    <submittedName>
        <fullName evidence="5">Acetyltransferase (Isoleucine patch superfamily)</fullName>
    </submittedName>
</protein>
<organism evidence="5 6">
    <name type="scientific">Daejeonella rubra</name>
    <dbReference type="NCBI Taxonomy" id="990371"/>
    <lineage>
        <taxon>Bacteria</taxon>
        <taxon>Pseudomonadati</taxon>
        <taxon>Bacteroidota</taxon>
        <taxon>Sphingobacteriia</taxon>
        <taxon>Sphingobacteriales</taxon>
        <taxon>Sphingobacteriaceae</taxon>
        <taxon>Daejeonella</taxon>
    </lineage>
</organism>
<accession>A0A1G9WVK0</accession>
<dbReference type="InterPro" id="IPR011004">
    <property type="entry name" value="Trimer_LpxA-like_sf"/>
</dbReference>
<proteinExistence type="inferred from homology"/>
<dbReference type="Proteomes" id="UP000199226">
    <property type="component" value="Unassembled WGS sequence"/>
</dbReference>
<gene>
    <name evidence="5" type="ORF">SAMN05421813_12727</name>
</gene>
<evidence type="ECO:0000313" key="5">
    <source>
        <dbReference type="EMBL" id="SDM88500.1"/>
    </source>
</evidence>
<name>A0A1G9WVK0_9SPHI</name>
<keyword evidence="3" id="KW-0677">Repeat</keyword>
<reference evidence="6" key="1">
    <citation type="submission" date="2016-10" db="EMBL/GenBank/DDBJ databases">
        <authorList>
            <person name="Varghese N."/>
            <person name="Submissions S."/>
        </authorList>
    </citation>
    <scope>NUCLEOTIDE SEQUENCE [LARGE SCALE GENOMIC DNA]</scope>
    <source>
        <strain evidence="6">DSM 24536</strain>
    </source>
</reference>
<dbReference type="AlphaFoldDB" id="A0A1G9WVK0"/>